<dbReference type="Proteomes" id="UP000063234">
    <property type="component" value="Chromosome"/>
</dbReference>
<proteinExistence type="predicted"/>
<dbReference type="EMBL" id="AP013035">
    <property type="protein sequence ID" value="BAT70934.1"/>
    <property type="molecule type" value="Genomic_DNA"/>
</dbReference>
<feature type="coiled-coil region" evidence="3">
    <location>
        <begin position="418"/>
        <end position="445"/>
    </location>
</feature>
<accession>A0A0S3QRH6</accession>
<feature type="transmembrane region" description="Helical" evidence="4">
    <location>
        <begin position="12"/>
        <end position="35"/>
    </location>
</feature>
<dbReference type="STRING" id="1298851.TST_0124"/>
<dbReference type="GO" id="GO:0052621">
    <property type="term" value="F:diguanylate cyclase activity"/>
    <property type="evidence" value="ECO:0007669"/>
    <property type="project" value="UniProtKB-EC"/>
</dbReference>
<dbReference type="InterPro" id="IPR029787">
    <property type="entry name" value="Nucleotide_cyclase"/>
</dbReference>
<dbReference type="SMART" id="SM00267">
    <property type="entry name" value="GGDEF"/>
    <property type="match status" value="1"/>
</dbReference>
<dbReference type="PANTHER" id="PTHR45138">
    <property type="entry name" value="REGULATORY COMPONENTS OF SENSORY TRANSDUCTION SYSTEM"/>
    <property type="match status" value="1"/>
</dbReference>
<dbReference type="EC" id="2.7.7.65" evidence="1"/>
<keyword evidence="4" id="KW-0812">Transmembrane</keyword>
<gene>
    <name evidence="6" type="primary">dgcB</name>
    <name evidence="6" type="ORF">TST_0124</name>
</gene>
<dbReference type="InterPro" id="IPR050469">
    <property type="entry name" value="Diguanylate_Cyclase"/>
</dbReference>
<evidence type="ECO:0000256" key="2">
    <source>
        <dbReference type="ARBA" id="ARBA00034247"/>
    </source>
</evidence>
<evidence type="ECO:0000259" key="5">
    <source>
        <dbReference type="PROSITE" id="PS50887"/>
    </source>
</evidence>
<dbReference type="GO" id="GO:0043709">
    <property type="term" value="P:cell adhesion involved in single-species biofilm formation"/>
    <property type="evidence" value="ECO:0007669"/>
    <property type="project" value="TreeGrafter"/>
</dbReference>
<dbReference type="GO" id="GO:0005886">
    <property type="term" value="C:plasma membrane"/>
    <property type="evidence" value="ECO:0007669"/>
    <property type="project" value="TreeGrafter"/>
</dbReference>
<comment type="catalytic activity">
    <reaction evidence="2">
        <text>2 GTP = 3',3'-c-di-GMP + 2 diphosphate</text>
        <dbReference type="Rhea" id="RHEA:24898"/>
        <dbReference type="ChEBI" id="CHEBI:33019"/>
        <dbReference type="ChEBI" id="CHEBI:37565"/>
        <dbReference type="ChEBI" id="CHEBI:58805"/>
        <dbReference type="EC" id="2.7.7.65"/>
    </reaction>
</comment>
<feature type="transmembrane region" description="Helical" evidence="4">
    <location>
        <begin position="247"/>
        <end position="266"/>
    </location>
</feature>
<dbReference type="InterPro" id="IPR043128">
    <property type="entry name" value="Rev_trsase/Diguanyl_cyclase"/>
</dbReference>
<keyword evidence="7" id="KW-1185">Reference proteome</keyword>
<evidence type="ECO:0000256" key="3">
    <source>
        <dbReference type="SAM" id="Coils"/>
    </source>
</evidence>
<evidence type="ECO:0000313" key="7">
    <source>
        <dbReference type="Proteomes" id="UP000063234"/>
    </source>
</evidence>
<dbReference type="PROSITE" id="PS50887">
    <property type="entry name" value="GGDEF"/>
    <property type="match status" value="1"/>
</dbReference>
<organism evidence="6 7">
    <name type="scientific">Thermosulfidibacter takaii (strain DSM 17441 / JCM 13301 / NBRC 103674 / ABI70S6)</name>
    <dbReference type="NCBI Taxonomy" id="1298851"/>
    <lineage>
        <taxon>Bacteria</taxon>
        <taxon>Pseudomonadati</taxon>
        <taxon>Thermosulfidibacterota</taxon>
        <taxon>Thermosulfidibacteria</taxon>
        <taxon>Thermosulfidibacterales</taxon>
        <taxon>Thermosulfidibacteraceae</taxon>
    </lineage>
</organism>
<dbReference type="KEGG" id="ttk:TST_0124"/>
<keyword evidence="3" id="KW-0175">Coiled coil</keyword>
<dbReference type="CDD" id="cd01949">
    <property type="entry name" value="GGDEF"/>
    <property type="match status" value="1"/>
</dbReference>
<dbReference type="GO" id="GO:1902201">
    <property type="term" value="P:negative regulation of bacterial-type flagellum-dependent cell motility"/>
    <property type="evidence" value="ECO:0007669"/>
    <property type="project" value="TreeGrafter"/>
</dbReference>
<evidence type="ECO:0000313" key="6">
    <source>
        <dbReference type="EMBL" id="BAT70934.1"/>
    </source>
</evidence>
<evidence type="ECO:0000256" key="1">
    <source>
        <dbReference type="ARBA" id="ARBA00012528"/>
    </source>
</evidence>
<dbReference type="FunFam" id="3.30.70.270:FF:000001">
    <property type="entry name" value="Diguanylate cyclase domain protein"/>
    <property type="match status" value="1"/>
</dbReference>
<dbReference type="Gene3D" id="3.30.70.270">
    <property type="match status" value="1"/>
</dbReference>
<keyword evidence="4" id="KW-1133">Transmembrane helix</keyword>
<dbReference type="NCBIfam" id="TIGR00254">
    <property type="entry name" value="GGDEF"/>
    <property type="match status" value="1"/>
</dbReference>
<sequence length="487" mass="56673">MIRAKRSSLHRLLILNVISLLSVFLLYVFFVTYHVHKSRQLIINVFEEGADSLVNTILSTNRESISNMLNSFAMWTEMAERVAKRDKEWVQDMFFKDPQVEKFFDLRAVCFKDGNCWWDDSEEKVEKERILRIRDYLRNRYPRGTVIDMPLTFAFKLESSVYLVGVCPISDDAGRVISYDFILLGKDLKKISKIYLDYVLDLSFEQPRVHTWMKVFPLKDYHGDLQGYLVVEPHRNLVENLRLLEEASLVFVFLSLMVVLFSAWYTKRTEGKLKMYFQEILESLKQIEFYRADFSEIDRIVKEGPVEIGEIAKQVAILGRSISAKVMRDPLTRILNRGAFFARLEEEIQRARRYNRPISLAIADIDDFKKVNDTYGHAVGDVVLSKIAYCISQNIRRFEVVGRIGGEEFGVIFPESNLQSAMQACEKLRRLIENLEIKSNGKEIKVTVSFGVTQLKETDTLQSFFERADAALYQAKRLGKNRVESIY</sequence>
<evidence type="ECO:0000256" key="4">
    <source>
        <dbReference type="SAM" id="Phobius"/>
    </source>
</evidence>
<name>A0A0S3QRH6_THET7</name>
<feature type="domain" description="GGDEF" evidence="5">
    <location>
        <begin position="356"/>
        <end position="487"/>
    </location>
</feature>
<protein>
    <recommendedName>
        <fullName evidence="1">diguanylate cyclase</fullName>
        <ecNumber evidence="1">2.7.7.65</ecNumber>
    </recommendedName>
</protein>
<dbReference type="SUPFAM" id="SSF55073">
    <property type="entry name" value="Nucleotide cyclase"/>
    <property type="match status" value="1"/>
</dbReference>
<dbReference type="Pfam" id="PF00990">
    <property type="entry name" value="GGDEF"/>
    <property type="match status" value="1"/>
</dbReference>
<dbReference type="PANTHER" id="PTHR45138:SF9">
    <property type="entry name" value="DIGUANYLATE CYCLASE DGCM-RELATED"/>
    <property type="match status" value="1"/>
</dbReference>
<dbReference type="AlphaFoldDB" id="A0A0S3QRH6"/>
<dbReference type="InterPro" id="IPR000160">
    <property type="entry name" value="GGDEF_dom"/>
</dbReference>
<keyword evidence="4" id="KW-0472">Membrane</keyword>
<reference evidence="7" key="1">
    <citation type="journal article" date="2018" name="Science">
        <title>A primordial and reversible TCA cycle in a facultatively chemolithoautotrophic thermophile.</title>
        <authorList>
            <person name="Nunoura T."/>
            <person name="Chikaraishi Y."/>
            <person name="Izaki R."/>
            <person name="Suwa T."/>
            <person name="Sato T."/>
            <person name="Harada T."/>
            <person name="Mori K."/>
            <person name="Kato Y."/>
            <person name="Miyazaki M."/>
            <person name="Shimamura S."/>
            <person name="Yanagawa K."/>
            <person name="Shuto A."/>
            <person name="Ohkouchi N."/>
            <person name="Fujita N."/>
            <person name="Takaki Y."/>
            <person name="Atomi H."/>
            <person name="Takai K."/>
        </authorList>
    </citation>
    <scope>NUCLEOTIDE SEQUENCE [LARGE SCALE GENOMIC DNA]</scope>
    <source>
        <strain evidence="7">DSM 17441 / JCM 13301 / NBRC 103674 / ABI70S6</strain>
    </source>
</reference>